<organism evidence="2 3">
    <name type="scientific">Saccharicrinis fermentans DSM 9555 = JCM 21142</name>
    <dbReference type="NCBI Taxonomy" id="869213"/>
    <lineage>
        <taxon>Bacteria</taxon>
        <taxon>Pseudomonadati</taxon>
        <taxon>Bacteroidota</taxon>
        <taxon>Bacteroidia</taxon>
        <taxon>Marinilabiliales</taxon>
        <taxon>Marinilabiliaceae</taxon>
        <taxon>Saccharicrinis</taxon>
    </lineage>
</organism>
<name>W7YD13_9BACT</name>
<gene>
    <name evidence="2" type="ORF">JCM21142_104105</name>
</gene>
<comment type="caution">
    <text evidence="2">The sequence shown here is derived from an EMBL/GenBank/DDBJ whole genome shotgun (WGS) entry which is preliminary data.</text>
</comment>
<reference evidence="2 3" key="1">
    <citation type="journal article" date="2014" name="Genome Announc.">
        <title>Draft Genome Sequence of Cytophaga fermentans JCM 21142T, a Facultative Anaerobe Isolated from Marine Mud.</title>
        <authorList>
            <person name="Starns D."/>
            <person name="Oshima K."/>
            <person name="Suda W."/>
            <person name="Iino T."/>
            <person name="Yuki M."/>
            <person name="Inoue J."/>
            <person name="Kitamura K."/>
            <person name="Iida T."/>
            <person name="Darby A."/>
            <person name="Hattori M."/>
            <person name="Ohkuma M."/>
        </authorList>
    </citation>
    <scope>NUCLEOTIDE SEQUENCE [LARGE SCALE GENOMIC DNA]</scope>
    <source>
        <strain evidence="2 3">JCM 21142</strain>
    </source>
</reference>
<keyword evidence="3" id="KW-1185">Reference proteome</keyword>
<feature type="compositionally biased region" description="Polar residues" evidence="1">
    <location>
        <begin position="61"/>
        <end position="76"/>
    </location>
</feature>
<dbReference type="Proteomes" id="UP000019402">
    <property type="component" value="Unassembled WGS sequence"/>
</dbReference>
<dbReference type="AlphaFoldDB" id="W7YD13"/>
<protein>
    <submittedName>
        <fullName evidence="2">Uncharacterized protein</fullName>
    </submittedName>
</protein>
<evidence type="ECO:0000313" key="2">
    <source>
        <dbReference type="EMBL" id="GAF05373.1"/>
    </source>
</evidence>
<evidence type="ECO:0000313" key="3">
    <source>
        <dbReference type="Proteomes" id="UP000019402"/>
    </source>
</evidence>
<sequence length="84" mass="9422">MNKQIKDFTAFVKKNRVVIYVLLGTVLMLQICSRGALPPQRTIESQTKDLTISPDDKDTPQETSQGEPTPKPQTDFTTILLMLS</sequence>
<evidence type="ECO:0000256" key="1">
    <source>
        <dbReference type="SAM" id="MobiDB-lite"/>
    </source>
</evidence>
<accession>W7YD13</accession>
<feature type="region of interest" description="Disordered" evidence="1">
    <location>
        <begin position="38"/>
        <end position="76"/>
    </location>
</feature>
<proteinExistence type="predicted"/>
<dbReference type="EMBL" id="BAMD01000083">
    <property type="protein sequence ID" value="GAF05373.1"/>
    <property type="molecule type" value="Genomic_DNA"/>
</dbReference>